<dbReference type="CDD" id="cd01056">
    <property type="entry name" value="Euk_Ferritin"/>
    <property type="match status" value="1"/>
</dbReference>
<feature type="binding site" evidence="5">
    <location>
        <position position="518"/>
    </location>
    <ligand>
        <name>Fe cation</name>
        <dbReference type="ChEBI" id="CHEBI:24875"/>
        <label>1</label>
    </ligand>
</feature>
<reference evidence="7 8" key="1">
    <citation type="journal article" date="2017" name="G3 (Bethesda)">
        <title>The Physical Genome Mapping of Anopheles albimanus Corrected Scaffold Misassemblies and Identified Interarm Rearrangements in Genus Anopheles.</title>
        <authorList>
            <person name="Artemov G.N."/>
            <person name="Peery A.N."/>
            <person name="Jiang X."/>
            <person name="Tu Z."/>
            <person name="Stegniy V.N."/>
            <person name="Sharakhova M.V."/>
            <person name="Sharakhov I.V."/>
        </authorList>
    </citation>
    <scope>NUCLEOTIDE SEQUENCE [LARGE SCALE GENOMIC DNA]</scope>
    <source>
        <strain evidence="7 8">ALBI9_A</strain>
    </source>
</reference>
<dbReference type="GO" id="GO:0004322">
    <property type="term" value="F:ferroxidase activity"/>
    <property type="evidence" value="ECO:0007669"/>
    <property type="project" value="UniProtKB-EC"/>
</dbReference>
<accession>A0A182F2K4</accession>
<organism evidence="7 8">
    <name type="scientific">Anopheles albimanus</name>
    <name type="common">New world malaria mosquito</name>
    <dbReference type="NCBI Taxonomy" id="7167"/>
    <lineage>
        <taxon>Eukaryota</taxon>
        <taxon>Metazoa</taxon>
        <taxon>Ecdysozoa</taxon>
        <taxon>Arthropoda</taxon>
        <taxon>Hexapoda</taxon>
        <taxon>Insecta</taxon>
        <taxon>Pterygota</taxon>
        <taxon>Neoptera</taxon>
        <taxon>Endopterygota</taxon>
        <taxon>Diptera</taxon>
        <taxon>Nematocera</taxon>
        <taxon>Culicoidea</taxon>
        <taxon>Culicidae</taxon>
        <taxon>Anophelinae</taxon>
        <taxon>Anopheles</taxon>
    </lineage>
</organism>
<comment type="function">
    <text evidence="6">Stores iron in a soluble, non-toxic, readily available form. Important for iron homeostasis. Iron is taken up in the ferrous form and deposited as ferric hydroxides after oxidation.</text>
</comment>
<dbReference type="Gene3D" id="1.20.1260.10">
    <property type="match status" value="1"/>
</dbReference>
<keyword evidence="3 5" id="KW-0479">Metal-binding</keyword>
<dbReference type="PANTHER" id="PTHR11431:SF75">
    <property type="entry name" value="FERRITIN"/>
    <property type="match status" value="1"/>
</dbReference>
<evidence type="ECO:0000313" key="7">
    <source>
        <dbReference type="EnsemblMetazoa" id="AALB000686-PA"/>
    </source>
</evidence>
<evidence type="ECO:0000313" key="8">
    <source>
        <dbReference type="Proteomes" id="UP000069272"/>
    </source>
</evidence>
<feature type="binding site" evidence="5">
    <location>
        <position position="633"/>
    </location>
    <ligand>
        <name>Fe cation</name>
        <dbReference type="ChEBI" id="CHEBI:24875"/>
        <label>1</label>
    </ligand>
</feature>
<dbReference type="SUPFAM" id="SSF47240">
    <property type="entry name" value="Ferritin-like"/>
    <property type="match status" value="1"/>
</dbReference>
<keyword evidence="6" id="KW-0560">Oxidoreductase</keyword>
<dbReference type="InterPro" id="IPR008331">
    <property type="entry name" value="Ferritin_DPS_dom"/>
</dbReference>
<dbReference type="Pfam" id="PF12259">
    <property type="entry name" value="Baculo_F"/>
    <property type="match status" value="1"/>
</dbReference>
<dbReference type="InterPro" id="IPR022048">
    <property type="entry name" value="Envelope_fusion-like"/>
</dbReference>
<dbReference type="EC" id="1.16.3.1" evidence="6"/>
<evidence type="ECO:0000256" key="3">
    <source>
        <dbReference type="ARBA" id="ARBA00022723"/>
    </source>
</evidence>
<protein>
    <recommendedName>
        <fullName evidence="6">Ferritin</fullName>
        <ecNumber evidence="6">1.16.3.1</ecNumber>
    </recommendedName>
</protein>
<reference evidence="7" key="2">
    <citation type="submission" date="2022-08" db="UniProtKB">
        <authorList>
            <consortium name="EnsemblMetazoa"/>
        </authorList>
    </citation>
    <scope>IDENTIFICATION</scope>
    <source>
        <strain evidence="7">STECLA/ALBI9_A</strain>
    </source>
</reference>
<name>A0A182F2K4_ANOAL</name>
<keyword evidence="8" id="KW-1185">Reference proteome</keyword>
<comment type="similarity">
    <text evidence="1 6">Belongs to the ferritin family.</text>
</comment>
<comment type="catalytic activity">
    <reaction evidence="6">
        <text>4 Fe(2+) + O2 + 4 H(+) = 4 Fe(3+) + 2 H2O</text>
        <dbReference type="Rhea" id="RHEA:11148"/>
        <dbReference type="ChEBI" id="CHEBI:15377"/>
        <dbReference type="ChEBI" id="CHEBI:15378"/>
        <dbReference type="ChEBI" id="CHEBI:15379"/>
        <dbReference type="ChEBI" id="CHEBI:29033"/>
        <dbReference type="ChEBI" id="CHEBI:29034"/>
        <dbReference type="EC" id="1.16.3.1"/>
    </reaction>
</comment>
<feature type="binding site" evidence="5">
    <location>
        <position position="556"/>
    </location>
    <ligand>
        <name>Fe cation</name>
        <dbReference type="ChEBI" id="CHEBI:24875"/>
        <label>1</label>
    </ligand>
</feature>
<evidence type="ECO:0000256" key="1">
    <source>
        <dbReference type="ARBA" id="ARBA00007513"/>
    </source>
</evidence>
<evidence type="ECO:0000256" key="4">
    <source>
        <dbReference type="ARBA" id="ARBA00023004"/>
    </source>
</evidence>
<dbReference type="Pfam" id="PF00210">
    <property type="entry name" value="Ferritin"/>
    <property type="match status" value="1"/>
</dbReference>
<proteinExistence type="inferred from homology"/>
<dbReference type="GO" id="GO:0008199">
    <property type="term" value="F:ferric iron binding"/>
    <property type="evidence" value="ECO:0007669"/>
    <property type="project" value="InterPro"/>
</dbReference>
<keyword evidence="4 5" id="KW-0408">Iron</keyword>
<dbReference type="GO" id="GO:0005737">
    <property type="term" value="C:cytoplasm"/>
    <property type="evidence" value="ECO:0007669"/>
    <property type="project" value="TreeGrafter"/>
</dbReference>
<feature type="binding site" evidence="5">
    <location>
        <position position="553"/>
    </location>
    <ligand>
        <name>Fe cation</name>
        <dbReference type="ChEBI" id="CHEBI:24875"/>
        <label>1</label>
    </ligand>
</feature>
<dbReference type="GO" id="GO:0006879">
    <property type="term" value="P:intracellular iron ion homeostasis"/>
    <property type="evidence" value="ECO:0007669"/>
    <property type="project" value="UniProtKB-KW"/>
</dbReference>
<dbReference type="EnsemblMetazoa" id="AALB000686-RA">
    <property type="protein sequence ID" value="AALB000686-PA"/>
    <property type="gene ID" value="AALB000686"/>
</dbReference>
<dbReference type="InterPro" id="IPR012347">
    <property type="entry name" value="Ferritin-like"/>
</dbReference>
<sequence>MCRAIGLCGLLVLGLVSATPYPELPVSNLPMYNDGIYYEELKVLKLQASTWTLRAEYDMAQFLEELATANRTVGNLLQACADMQAKGAGNCEGINNIRELMSELNDFSALLVSFCSDNEDGQKQQLNHRRSRRGILRSWFGLMDNSDRQDINDNFTRVHQQLDIEASTLKLFYNTTNKALAALSGNLFRVDPAKPHKIDFTREGQLLLMDILLNKIIAKKNLFMELLQSTTSDRLSESIISPNRLLDELRKVERLLPDEFRFPVDLRLREVIKLYPLSKVASYVEGCRLVVNILLPLCNRSVYRTFKGTPVPSISATNDRLMTVIVLEEDVVAIEETTATGIVFPYEEYNDCIHLADFVLCNAHQLNHPLWIQLADPNAWIYVVPNFTDVTILHGTNRVNALTLHGVGMLQLLRMCRVRSKDVVLQFVPQLGGAGTTISSKASNGFSLPVTITREQSLEIGSSPGEMIFRNFNYITRRFTSTGFPTGGCGEKESKINLVPHSVSAIIAAGINKQINAEQTTSIMYRSISYHFCTSNVGLLGLGAFYRKLANEEFEHGERLAEFLLLRNGAVLLDEIPKPIYRQWSADIGCTLQQTITLEMKTSYGLSQLYRIAQSEQDVLLMDLVTGHFLKEQCQSLRTLHLLVSKWNQMRAISGGIYLFDKAIKSMADN</sequence>
<dbReference type="GO" id="GO:0008198">
    <property type="term" value="F:ferrous iron binding"/>
    <property type="evidence" value="ECO:0007669"/>
    <property type="project" value="TreeGrafter"/>
</dbReference>
<dbReference type="STRING" id="7167.A0A182F2K4"/>
<dbReference type="InterPro" id="IPR009078">
    <property type="entry name" value="Ferritin-like_SF"/>
</dbReference>
<evidence type="ECO:0000256" key="2">
    <source>
        <dbReference type="ARBA" id="ARBA00022434"/>
    </source>
</evidence>
<evidence type="ECO:0000256" key="6">
    <source>
        <dbReference type="RuleBase" id="RU361145"/>
    </source>
</evidence>
<keyword evidence="2 6" id="KW-0409">Iron storage</keyword>
<feature type="binding site" evidence="5">
    <location>
        <position position="599"/>
    </location>
    <ligand>
        <name>Fe cation</name>
        <dbReference type="ChEBI" id="CHEBI:24875"/>
        <label>1</label>
    </ligand>
</feature>
<dbReference type="InterPro" id="IPR009040">
    <property type="entry name" value="Ferritin-like_diiron"/>
</dbReference>
<evidence type="ECO:0000256" key="5">
    <source>
        <dbReference type="PIRSR" id="PIRSR601519-1"/>
    </source>
</evidence>
<dbReference type="PANTHER" id="PTHR11431">
    <property type="entry name" value="FERRITIN"/>
    <property type="match status" value="1"/>
</dbReference>
<dbReference type="InterPro" id="IPR001519">
    <property type="entry name" value="Ferritin"/>
</dbReference>
<dbReference type="AlphaFoldDB" id="A0A182F2K4"/>
<dbReference type="GO" id="GO:0006826">
    <property type="term" value="P:iron ion transport"/>
    <property type="evidence" value="ECO:0007669"/>
    <property type="project" value="InterPro"/>
</dbReference>
<dbReference type="VEuPathDB" id="VectorBase:AALB000686"/>
<dbReference type="Proteomes" id="UP000069272">
    <property type="component" value="Chromosome 2L"/>
</dbReference>
<dbReference type="VEuPathDB" id="VectorBase:AALB20_034918"/>
<dbReference type="PROSITE" id="PS50905">
    <property type="entry name" value="FERRITIN_LIKE"/>
    <property type="match status" value="1"/>
</dbReference>